<sequence length="269" mass="30569">MLLSKISPDLVGEPIEGQSLYDAVDCLLSYVNNDGTFSTYECKRTTPLLEVLNPSESFINIVVDYPSVECTSSVLQALIMFRDLDHGYRKEEIGNCIESASKFIEKEQRKDGSWSLKFYCLFWGVCFTYGSFFAIKGLAVSGRTYENNDTMRKACNFLLSKQQHTGGWGETYLSSETEEYVDASRPHAVNTAWAMLALVYGGQVERDPAPLYKAAKVLINMQLESGDFPQQEHVGCFNSSLYFNYGNYRNLYPIWALGEFRQRLLARKK</sequence>
<gene>
    <name evidence="3" type="ORF">SS33E24_000007</name>
</gene>
<feature type="domain" description="Squalene cyclase C-terminal" evidence="2">
    <location>
        <begin position="19"/>
        <end position="262"/>
    </location>
</feature>
<reference evidence="3" key="1">
    <citation type="submission" date="2018-04" db="EMBL/GenBank/DDBJ databases">
        <title>Comparative Analysis of Homologous Sequences of Saccharum officinarum and Saccharum spontaneum Reveals Independent Polyploidization Events.</title>
        <authorList>
            <person name="Sharma A."/>
            <person name="Song J."/>
            <person name="Lin Q."/>
            <person name="Singh R."/>
            <person name="Ramos N."/>
            <person name="Wang K."/>
            <person name="Zhang J."/>
            <person name="Ming R."/>
            <person name="Yu Q."/>
        </authorList>
    </citation>
    <scope>NUCLEOTIDE SEQUENCE</scope>
</reference>
<dbReference type="InterPro" id="IPR032696">
    <property type="entry name" value="SQ_cyclase_C"/>
</dbReference>
<dbReference type="EMBL" id="MH182538">
    <property type="protein sequence ID" value="AWA44891.1"/>
    <property type="molecule type" value="Genomic_DNA"/>
</dbReference>
<dbReference type="AlphaFoldDB" id="A0A678TAJ0"/>
<keyword evidence="1" id="KW-0677">Repeat</keyword>
<dbReference type="SUPFAM" id="SSF48239">
    <property type="entry name" value="Terpenoid cyclases/Protein prenyltransferases"/>
    <property type="match status" value="1"/>
</dbReference>
<accession>A0A678TAJ0</accession>
<dbReference type="PANTHER" id="PTHR11764:SF39">
    <property type="entry name" value="TERPENE CYCLASE_MUTASE FAMILY MEMBER"/>
    <property type="match status" value="1"/>
</dbReference>
<dbReference type="InterPro" id="IPR018333">
    <property type="entry name" value="Squalene_cyclase"/>
</dbReference>
<dbReference type="GO" id="GO:0005811">
    <property type="term" value="C:lipid droplet"/>
    <property type="evidence" value="ECO:0007669"/>
    <property type="project" value="InterPro"/>
</dbReference>
<dbReference type="GO" id="GO:0016866">
    <property type="term" value="F:intramolecular transferase activity"/>
    <property type="evidence" value="ECO:0007669"/>
    <property type="project" value="InterPro"/>
</dbReference>
<evidence type="ECO:0000313" key="3">
    <source>
        <dbReference type="EMBL" id="AWA44891.1"/>
    </source>
</evidence>
<dbReference type="Pfam" id="PF13243">
    <property type="entry name" value="SQHop_cyclase_C"/>
    <property type="match status" value="1"/>
</dbReference>
<proteinExistence type="predicted"/>
<evidence type="ECO:0000256" key="1">
    <source>
        <dbReference type="ARBA" id="ARBA00022737"/>
    </source>
</evidence>
<name>A0A678TAJ0_SACSP</name>
<evidence type="ECO:0000259" key="2">
    <source>
        <dbReference type="Pfam" id="PF13243"/>
    </source>
</evidence>
<dbReference type="Gene3D" id="1.50.10.20">
    <property type="match status" value="1"/>
</dbReference>
<dbReference type="PANTHER" id="PTHR11764">
    <property type="entry name" value="TERPENE CYCLASE/MUTASE FAMILY MEMBER"/>
    <property type="match status" value="1"/>
</dbReference>
<dbReference type="GO" id="GO:0016104">
    <property type="term" value="P:triterpenoid biosynthetic process"/>
    <property type="evidence" value="ECO:0007669"/>
    <property type="project" value="InterPro"/>
</dbReference>
<organism evidence="3">
    <name type="scientific">Saccharum spontaneum</name>
    <name type="common">Wild sugarcane</name>
    <dbReference type="NCBI Taxonomy" id="62335"/>
    <lineage>
        <taxon>Eukaryota</taxon>
        <taxon>Viridiplantae</taxon>
        <taxon>Streptophyta</taxon>
        <taxon>Embryophyta</taxon>
        <taxon>Tracheophyta</taxon>
        <taxon>Spermatophyta</taxon>
        <taxon>Magnoliopsida</taxon>
        <taxon>Liliopsida</taxon>
        <taxon>Poales</taxon>
        <taxon>Poaceae</taxon>
        <taxon>PACMAD clade</taxon>
        <taxon>Panicoideae</taxon>
        <taxon>Andropogonodae</taxon>
        <taxon>Andropogoneae</taxon>
        <taxon>Saccharinae</taxon>
        <taxon>Saccharum</taxon>
        <taxon>Saccharum officinarum species complex</taxon>
    </lineage>
</organism>
<protein>
    <submittedName>
        <fullName evidence="3">Terpene cyclase/mutase family member</fullName>
    </submittedName>
</protein>
<dbReference type="InterPro" id="IPR008930">
    <property type="entry name" value="Terpenoid_cyclase/PrenylTrfase"/>
</dbReference>